<dbReference type="InterPro" id="IPR018392">
    <property type="entry name" value="LysM"/>
</dbReference>
<sequence length="1030" mass="110155">MLRIRKLVLAIAAASALSSGMAHALGLGELTLKSAQNQPLNAEIELLDVRDLSPADLKPSLAPAEEFAKAGVERPPFLNDLTFTPVINPAGKSVLKVTSSQALPEPMVKFLVQVMWPQGRLLRDYSVLLDASKFSPETAQAASGVTPAATAPTNYTTVRRDTLWEIASRSRQGGSVQQTMLAIQALNPDAFINGNINQLKTGQVLRMPDQQQIQSVPQAQAVKEVNEQYAAWRQGRRLGPQARQLDATRRDAAQAAPARIAEQDNLKLVAPGGKGQGSDKALSDKLAMTQENLDSSRREGDELKSRVADLQSQLDKLQRLIELKNDQLARLEAQSNAPAAPVASAPVIDAQLQANPAPAAEPVVPAPAAVDTEPQQVTPPAAPESAAAPAVEEGENKGLDGILGNPQMLALIAGSALLALLLLILLLVRKRKAQQEAEKHMRMARALAEESELGPDLDLPPSSFDGLDMAPPTVKLAPAVVAASAAAATAAEQVSEPRAAEPKIDPFMAEIDDCIAHGRLMQASNLLEPAVEKFPQRSDLRLKLMEVYARQGDRDGFVSQERQLQANPHNLAEVDSLKSRFPTMVALAAAAAGAAVASGLDEKFVEELMSDEPQAQADADLPADDELDSAFDLSLDDLDGLELEAPADQAAVEASSQAPAEPSLDDLDFDTLLQDNPEAPQAEPPQLEPEPAGLADDLDFDSLLQEHTAAQAAEPAPQVEPEPPVVDDLDFDSLLEEHTAAQASEPQAPVEPAAVDDDLDFDSLLEEHTAAQASEPQAPVEPAAVDDDLDFDSLLQEHTAAQASEPQAPVEPAAVEDDLDFDSLLQEHTAAQAQPEPEPELSALDDDLDFDALLDEHTKVQSTATDDLADFDLSVPDEAPSVTTENRPPLDIEAELAAFDNDLGLEADLPDLELPDDFDLSLPGEDDAASKHFAAELDNVNAELDKLSASLETPSLEPHFTAEDAASLAPEDEEFDYLSGTDEVATKLDLARAYIDMGDHDGARDILDEVYKEGDQDQRREANELRSKLS</sequence>
<dbReference type="EMBL" id="FZOL01000012">
    <property type="protein sequence ID" value="SNS67485.1"/>
    <property type="molecule type" value="Genomic_DNA"/>
</dbReference>
<name>A0A239GF07_9PSED</name>
<dbReference type="Pfam" id="PF25800">
    <property type="entry name" value="FimV_N"/>
    <property type="match status" value="1"/>
</dbReference>
<dbReference type="CDD" id="cd00118">
    <property type="entry name" value="LysM"/>
    <property type="match status" value="1"/>
</dbReference>
<dbReference type="PROSITE" id="PS51782">
    <property type="entry name" value="LYSM"/>
    <property type="match status" value="1"/>
</dbReference>
<feature type="region of interest" description="Disordered" evidence="2">
    <location>
        <begin position="861"/>
        <end position="889"/>
    </location>
</feature>
<feature type="domain" description="LysM" evidence="5">
    <location>
        <begin position="153"/>
        <end position="207"/>
    </location>
</feature>
<evidence type="ECO:0000256" key="4">
    <source>
        <dbReference type="SAM" id="SignalP"/>
    </source>
</evidence>
<feature type="coiled-coil region" evidence="1">
    <location>
        <begin position="286"/>
        <end position="334"/>
    </location>
</feature>
<dbReference type="InterPro" id="IPR038440">
    <property type="entry name" value="FimV_C_sf"/>
</dbReference>
<dbReference type="Proteomes" id="UP000198407">
    <property type="component" value="Unassembled WGS sequence"/>
</dbReference>
<keyword evidence="3" id="KW-0812">Transmembrane</keyword>
<organism evidence="6 7">
    <name type="scientific">Pseudomonas japonica</name>
    <dbReference type="NCBI Taxonomy" id="256466"/>
    <lineage>
        <taxon>Bacteria</taxon>
        <taxon>Pseudomonadati</taxon>
        <taxon>Pseudomonadota</taxon>
        <taxon>Gammaproteobacteria</taxon>
        <taxon>Pseudomonadales</taxon>
        <taxon>Pseudomonadaceae</taxon>
        <taxon>Pseudomonas</taxon>
    </lineage>
</organism>
<feature type="compositionally biased region" description="Acidic residues" evidence="2">
    <location>
        <begin position="754"/>
        <end position="764"/>
    </location>
</feature>
<dbReference type="RefSeq" id="WP_042122229.1">
    <property type="nucleotide sequence ID" value="NZ_FZOL01000012.1"/>
</dbReference>
<dbReference type="Gene3D" id="1.20.58.2200">
    <property type="match status" value="1"/>
</dbReference>
<feature type="chain" id="PRO_5011292338" evidence="4">
    <location>
        <begin position="25"/>
        <end position="1030"/>
    </location>
</feature>
<dbReference type="InterPro" id="IPR057840">
    <property type="entry name" value="FimV_N"/>
</dbReference>
<feature type="compositionally biased region" description="Acidic residues" evidence="2">
    <location>
        <begin position="837"/>
        <end position="849"/>
    </location>
</feature>
<evidence type="ECO:0000313" key="6">
    <source>
        <dbReference type="EMBL" id="SNS67485.1"/>
    </source>
</evidence>
<feature type="region of interest" description="Disordered" evidence="2">
    <location>
        <begin position="648"/>
        <end position="849"/>
    </location>
</feature>
<evidence type="ECO:0000256" key="2">
    <source>
        <dbReference type="SAM" id="MobiDB-lite"/>
    </source>
</evidence>
<dbReference type="InterPro" id="IPR036779">
    <property type="entry name" value="LysM_dom_sf"/>
</dbReference>
<dbReference type="NCBIfam" id="TIGR03504">
    <property type="entry name" value="FimV_Cterm"/>
    <property type="match status" value="1"/>
</dbReference>
<dbReference type="InterPro" id="IPR020011">
    <property type="entry name" value="FimV_C"/>
</dbReference>
<accession>A0A239GF07</accession>
<proteinExistence type="predicted"/>
<keyword evidence="1" id="KW-0175">Coiled coil</keyword>
<evidence type="ECO:0000313" key="7">
    <source>
        <dbReference type="Proteomes" id="UP000198407"/>
    </source>
</evidence>
<protein>
    <submittedName>
        <fullName evidence="6">Pilus assembly protein FimV</fullName>
    </submittedName>
</protein>
<evidence type="ECO:0000256" key="1">
    <source>
        <dbReference type="SAM" id="Coils"/>
    </source>
</evidence>
<feature type="compositionally biased region" description="Low complexity" evidence="2">
    <location>
        <begin position="670"/>
        <end position="681"/>
    </location>
</feature>
<keyword evidence="4" id="KW-0732">Signal</keyword>
<feature type="compositionally biased region" description="Acidic residues" evidence="2">
    <location>
        <begin position="725"/>
        <end position="734"/>
    </location>
</feature>
<reference evidence="7" key="1">
    <citation type="submission" date="2017-06" db="EMBL/GenBank/DDBJ databases">
        <authorList>
            <person name="Varghese N."/>
            <person name="Submissions S."/>
        </authorList>
    </citation>
    <scope>NUCLEOTIDE SEQUENCE [LARGE SCALE GENOMIC DNA]</scope>
    <source>
        <strain evidence="7">DSM 22348</strain>
    </source>
</reference>
<keyword evidence="7" id="KW-1185">Reference proteome</keyword>
<dbReference type="STRING" id="1215104.GCA_000730585_04247"/>
<feature type="region of interest" description="Disordered" evidence="2">
    <location>
        <begin position="1011"/>
        <end position="1030"/>
    </location>
</feature>
<feature type="signal peptide" evidence="4">
    <location>
        <begin position="1"/>
        <end position="24"/>
    </location>
</feature>
<gene>
    <name evidence="6" type="ORF">SAMN05444352_112124</name>
</gene>
<feature type="transmembrane region" description="Helical" evidence="3">
    <location>
        <begin position="581"/>
        <end position="600"/>
    </location>
</feature>
<keyword evidence="3" id="KW-1133">Transmembrane helix</keyword>
<dbReference type="InterPro" id="IPR020012">
    <property type="entry name" value="LysM_FimV"/>
</dbReference>
<feature type="transmembrane region" description="Helical" evidence="3">
    <location>
        <begin position="408"/>
        <end position="428"/>
    </location>
</feature>
<keyword evidence="3" id="KW-0472">Membrane</keyword>
<dbReference type="NCBIfam" id="TIGR03505">
    <property type="entry name" value="FimV_core"/>
    <property type="match status" value="1"/>
</dbReference>
<dbReference type="Gene3D" id="3.10.350.10">
    <property type="entry name" value="LysM domain"/>
    <property type="match status" value="1"/>
</dbReference>
<evidence type="ECO:0000256" key="3">
    <source>
        <dbReference type="SAM" id="Phobius"/>
    </source>
</evidence>
<dbReference type="AlphaFoldDB" id="A0A239GF07"/>
<evidence type="ECO:0000259" key="5">
    <source>
        <dbReference type="PROSITE" id="PS51782"/>
    </source>
</evidence>